<protein>
    <submittedName>
        <fullName evidence="2">Uncharacterized protein</fullName>
    </submittedName>
</protein>
<gene>
    <name evidence="2" type="ORF">FJQ54_16585</name>
</gene>
<keyword evidence="1" id="KW-0472">Membrane</keyword>
<keyword evidence="1" id="KW-0812">Transmembrane</keyword>
<proteinExistence type="predicted"/>
<keyword evidence="3" id="KW-1185">Reference proteome</keyword>
<organism evidence="2 3">
    <name type="scientific">Sandaracinobacter neustonicus</name>
    <dbReference type="NCBI Taxonomy" id="1715348"/>
    <lineage>
        <taxon>Bacteria</taxon>
        <taxon>Pseudomonadati</taxon>
        <taxon>Pseudomonadota</taxon>
        <taxon>Alphaproteobacteria</taxon>
        <taxon>Sphingomonadales</taxon>
        <taxon>Sphingosinicellaceae</taxon>
        <taxon>Sandaracinobacter</taxon>
    </lineage>
</organism>
<evidence type="ECO:0000313" key="3">
    <source>
        <dbReference type="Proteomes" id="UP000319897"/>
    </source>
</evidence>
<dbReference type="RefSeq" id="WP_140929518.1">
    <property type="nucleotide sequence ID" value="NZ_VFSU01000034.1"/>
</dbReference>
<evidence type="ECO:0000256" key="1">
    <source>
        <dbReference type="SAM" id="Phobius"/>
    </source>
</evidence>
<dbReference type="Proteomes" id="UP000319897">
    <property type="component" value="Unassembled WGS sequence"/>
</dbReference>
<dbReference type="EMBL" id="VFSU01000034">
    <property type="protein sequence ID" value="TPE58666.1"/>
    <property type="molecule type" value="Genomic_DNA"/>
</dbReference>
<comment type="caution">
    <text evidence="2">The sequence shown here is derived from an EMBL/GenBank/DDBJ whole genome shotgun (WGS) entry which is preliminary data.</text>
</comment>
<keyword evidence="1" id="KW-1133">Transmembrane helix</keyword>
<accession>A0A501XDU7</accession>
<feature type="transmembrane region" description="Helical" evidence="1">
    <location>
        <begin position="55"/>
        <end position="82"/>
    </location>
</feature>
<reference evidence="2 3" key="1">
    <citation type="submission" date="2019-06" db="EMBL/GenBank/DDBJ databases">
        <authorList>
            <person name="Lee I."/>
            <person name="Jang G.I."/>
            <person name="Hwang C.Y."/>
        </authorList>
    </citation>
    <scope>NUCLEOTIDE SEQUENCE [LARGE SCALE GENOMIC DNA]</scope>
    <source>
        <strain evidence="2 3">PAMC 28131</strain>
    </source>
</reference>
<name>A0A501XDU7_9SPHN</name>
<sequence>MKGLVWGLFGVLAALWTLFAWLLHALAGAGGAVVTNVTRWLQIDLATTQWLADGMALAGGMAQVLVIIVWLMGMGLILMFAWMGSQAVNNARVLGEELQRDPAVRGGGEVLDGEVIEERVQPVRGLER</sequence>
<evidence type="ECO:0000313" key="2">
    <source>
        <dbReference type="EMBL" id="TPE58666.1"/>
    </source>
</evidence>
<dbReference type="AlphaFoldDB" id="A0A501XDU7"/>